<accession>Q8EV29</accession>
<dbReference type="eggNOG" id="ENOG5031ZBZ">
    <property type="taxonomic scope" value="Bacteria"/>
</dbReference>
<sequence>MILKKKQWDGVSIDETNKLHYSYNSPQIDIKSLDDLKTQLSDQTKLKDALKEAGATVDETATYTIKNQPGLTDDDLIHVNVESSKASATATNYDLQIPASDINLVISDLNVKVSGADVTEVNEKVNLNYNIAIKDETSYTGPADIKKMNATPTEDSVMQELGFKATTRTKRSTDATPAATVALNSEKIGETLGVFNTEFSNPVLELDSTNNPSSTNNFFTYKITVTGTPKEGYHFEGGETSKQFSFLVKITEVTASYSTTNIGEYNKLSFAWTNSGVNNPTTSNKNTLNTKLQNHANGTATDANIQKMLDEMTSKAKEQKILENADFYLSDDDKTNGYIKFESNKWQVRVIAKVKAGYEAKTGIDFTKMKLWITITFAQAS</sequence>
<reference evidence="1 2" key="1">
    <citation type="journal article" date="2002" name="Nucleic Acids Res.">
        <title>The complete genomic sequence of Mycoplasma penetrans, an intracellular bacterial pathogen in humans.</title>
        <authorList>
            <person name="Sasaki Y."/>
            <person name="Ishikawa J."/>
            <person name="Yamashita A."/>
            <person name="Oshima K."/>
            <person name="Kenri T."/>
            <person name="Furuya K."/>
            <person name="Yoshino C."/>
            <person name="Horino A."/>
            <person name="Shiba T."/>
            <person name="Sasaki T."/>
            <person name="Hattori M."/>
        </authorList>
    </citation>
    <scope>NUCLEOTIDE SEQUENCE [LARGE SCALE GENOMIC DNA]</scope>
    <source>
        <strain evidence="1 2">HF-2</strain>
    </source>
</reference>
<keyword evidence="1" id="KW-0449">Lipoprotein</keyword>
<evidence type="ECO:0000313" key="1">
    <source>
        <dbReference type="EMBL" id="BAC44532.1"/>
    </source>
</evidence>
<dbReference type="Proteomes" id="UP000002522">
    <property type="component" value="Chromosome"/>
</dbReference>
<organism evidence="1 2">
    <name type="scientific">Malacoplasma penetrans (strain HF-2)</name>
    <name type="common">Mycoplasma penetrans</name>
    <dbReference type="NCBI Taxonomy" id="272633"/>
    <lineage>
        <taxon>Bacteria</taxon>
        <taxon>Bacillati</taxon>
        <taxon>Mycoplasmatota</taxon>
        <taxon>Mycoplasmoidales</taxon>
        <taxon>Mycoplasmoidaceae</taxon>
        <taxon>Malacoplasma</taxon>
    </lineage>
</organism>
<dbReference type="InParanoid" id="Q8EV29"/>
<evidence type="ECO:0000313" key="2">
    <source>
        <dbReference type="Proteomes" id="UP000002522"/>
    </source>
</evidence>
<gene>
    <name evidence="1" type="ordered locus">MYPE7375</name>
</gene>
<dbReference type="GO" id="GO:0016020">
    <property type="term" value="C:membrane"/>
    <property type="evidence" value="ECO:0007669"/>
    <property type="project" value="InterPro"/>
</dbReference>
<proteinExistence type="predicted"/>
<dbReference type="EMBL" id="BA000026">
    <property type="protein sequence ID" value="BAC44532.1"/>
    <property type="molecule type" value="Genomic_DNA"/>
</dbReference>
<dbReference type="Pfam" id="PF07668">
    <property type="entry name" value="MpPF1"/>
    <property type="match status" value="1"/>
</dbReference>
<dbReference type="AlphaFoldDB" id="Q8EV29"/>
<keyword evidence="2" id="KW-1185">Reference proteome</keyword>
<protein>
    <submittedName>
        <fullName evidence="1">P35 lipoprotein homolog</fullName>
    </submittedName>
</protein>
<dbReference type="HOGENOM" id="CLU_040028_0_0_14"/>
<dbReference type="KEGG" id="mpe:MYPE7375"/>
<dbReference type="InterPro" id="IPR011653">
    <property type="entry name" value="Lipoprotein_p35"/>
</dbReference>
<dbReference type="RefSeq" id="WP_011077561.1">
    <property type="nucleotide sequence ID" value="NC_004432.1"/>
</dbReference>
<name>Q8EV29_MALP2</name>